<dbReference type="Pfam" id="PF21040">
    <property type="entry name" value="CEP104-like_TOG"/>
    <property type="match status" value="1"/>
</dbReference>
<dbReference type="EMBL" id="JACAZI010000003">
    <property type="protein sequence ID" value="KAF7365662.1"/>
    <property type="molecule type" value="Genomic_DNA"/>
</dbReference>
<protein>
    <submittedName>
        <fullName evidence="10">MFS domain-containing protein</fullName>
    </submittedName>
</protein>
<evidence type="ECO:0000256" key="5">
    <source>
        <dbReference type="ARBA" id="ARBA00022989"/>
    </source>
</evidence>
<feature type="transmembrane region" description="Helical" evidence="8">
    <location>
        <begin position="574"/>
        <end position="594"/>
    </location>
</feature>
<name>A0A8H6YVH3_9AGAR</name>
<dbReference type="InterPro" id="IPR036259">
    <property type="entry name" value="MFS_trans_sf"/>
</dbReference>
<dbReference type="Gene3D" id="1.25.10.10">
    <property type="entry name" value="Leucine-rich Repeat Variant"/>
    <property type="match status" value="1"/>
</dbReference>
<dbReference type="PANTHER" id="PTHR23502">
    <property type="entry name" value="MAJOR FACILITATOR SUPERFAMILY"/>
    <property type="match status" value="1"/>
</dbReference>
<dbReference type="InterPro" id="IPR000357">
    <property type="entry name" value="HEAT"/>
</dbReference>
<dbReference type="Pfam" id="PF07690">
    <property type="entry name" value="MFS_1"/>
    <property type="match status" value="1"/>
</dbReference>
<dbReference type="GO" id="GO:0005886">
    <property type="term" value="C:plasma membrane"/>
    <property type="evidence" value="ECO:0007669"/>
    <property type="project" value="TreeGrafter"/>
</dbReference>
<feature type="domain" description="Major facilitator superfamily (MFS) profile" evidence="9">
    <location>
        <begin position="330"/>
        <end position="753"/>
    </location>
</feature>
<proteinExistence type="predicted"/>
<keyword evidence="2" id="KW-0813">Transport</keyword>
<feature type="transmembrane region" description="Helical" evidence="8">
    <location>
        <begin position="635"/>
        <end position="656"/>
    </location>
</feature>
<evidence type="ECO:0000256" key="7">
    <source>
        <dbReference type="SAM" id="MobiDB-lite"/>
    </source>
</evidence>
<dbReference type="GO" id="GO:0022857">
    <property type="term" value="F:transmembrane transporter activity"/>
    <property type="evidence" value="ECO:0007669"/>
    <property type="project" value="InterPro"/>
</dbReference>
<dbReference type="AlphaFoldDB" id="A0A8H6YVH3"/>
<feature type="transmembrane region" description="Helical" evidence="8">
    <location>
        <begin position="728"/>
        <end position="749"/>
    </location>
</feature>
<dbReference type="PROSITE" id="PS50850">
    <property type="entry name" value="MFS"/>
    <property type="match status" value="1"/>
</dbReference>
<evidence type="ECO:0000256" key="8">
    <source>
        <dbReference type="SAM" id="Phobius"/>
    </source>
</evidence>
<dbReference type="OrthoDB" id="440553at2759"/>
<dbReference type="PANTHER" id="PTHR23502:SF51">
    <property type="entry name" value="QUINIDINE RESISTANCE PROTEIN 1-RELATED"/>
    <property type="match status" value="1"/>
</dbReference>
<feature type="transmembrane region" description="Helical" evidence="8">
    <location>
        <begin position="365"/>
        <end position="384"/>
    </location>
</feature>
<dbReference type="InterPro" id="IPR016024">
    <property type="entry name" value="ARM-type_fold"/>
</dbReference>
<feature type="compositionally biased region" description="Basic and acidic residues" evidence="7">
    <location>
        <begin position="293"/>
        <end position="315"/>
    </location>
</feature>
<keyword evidence="4" id="KW-0677">Repeat</keyword>
<reference evidence="10" key="1">
    <citation type="submission" date="2020-05" db="EMBL/GenBank/DDBJ databases">
        <title>Mycena genomes resolve the evolution of fungal bioluminescence.</title>
        <authorList>
            <person name="Tsai I.J."/>
        </authorList>
    </citation>
    <scope>NUCLEOTIDE SEQUENCE</scope>
    <source>
        <strain evidence="10">CCC161011</strain>
    </source>
</reference>
<dbReference type="Proteomes" id="UP000620124">
    <property type="component" value="Unassembled WGS sequence"/>
</dbReference>
<feature type="transmembrane region" description="Helical" evidence="8">
    <location>
        <begin position="662"/>
        <end position="680"/>
    </location>
</feature>
<dbReference type="Gene3D" id="1.20.1250.20">
    <property type="entry name" value="MFS general substrate transporter like domains"/>
    <property type="match status" value="1"/>
</dbReference>
<evidence type="ECO:0000313" key="10">
    <source>
        <dbReference type="EMBL" id="KAF7365662.1"/>
    </source>
</evidence>
<dbReference type="SUPFAM" id="SSF103473">
    <property type="entry name" value="MFS general substrate transporter"/>
    <property type="match status" value="1"/>
</dbReference>
<organism evidence="10 11">
    <name type="scientific">Mycena venus</name>
    <dbReference type="NCBI Taxonomy" id="2733690"/>
    <lineage>
        <taxon>Eukaryota</taxon>
        <taxon>Fungi</taxon>
        <taxon>Dikarya</taxon>
        <taxon>Basidiomycota</taxon>
        <taxon>Agaricomycotina</taxon>
        <taxon>Agaricomycetes</taxon>
        <taxon>Agaricomycetidae</taxon>
        <taxon>Agaricales</taxon>
        <taxon>Marasmiineae</taxon>
        <taxon>Mycenaceae</taxon>
        <taxon>Mycena</taxon>
    </lineage>
</organism>
<feature type="transmembrane region" description="Helical" evidence="8">
    <location>
        <begin position="420"/>
        <end position="448"/>
    </location>
</feature>
<keyword evidence="6 8" id="KW-0472">Membrane</keyword>
<feature type="transmembrane region" description="Helical" evidence="8">
    <location>
        <begin position="396"/>
        <end position="414"/>
    </location>
</feature>
<dbReference type="SUPFAM" id="SSF48371">
    <property type="entry name" value="ARM repeat"/>
    <property type="match status" value="1"/>
</dbReference>
<evidence type="ECO:0000256" key="3">
    <source>
        <dbReference type="ARBA" id="ARBA00022692"/>
    </source>
</evidence>
<feature type="transmembrane region" description="Helical" evidence="8">
    <location>
        <begin position="460"/>
        <end position="477"/>
    </location>
</feature>
<feature type="region of interest" description="Disordered" evidence="7">
    <location>
        <begin position="278"/>
        <end position="315"/>
    </location>
</feature>
<comment type="subcellular location">
    <subcellularLocation>
        <location evidence="1">Membrane</location>
        <topology evidence="1">Multi-pass membrane protein</topology>
    </subcellularLocation>
</comment>
<evidence type="ECO:0000256" key="1">
    <source>
        <dbReference type="ARBA" id="ARBA00004141"/>
    </source>
</evidence>
<dbReference type="InterPro" id="IPR011701">
    <property type="entry name" value="MFS"/>
</dbReference>
<dbReference type="InterPro" id="IPR011989">
    <property type="entry name" value="ARM-like"/>
</dbReference>
<evidence type="ECO:0000256" key="4">
    <source>
        <dbReference type="ARBA" id="ARBA00022737"/>
    </source>
</evidence>
<comment type="caution">
    <text evidence="10">The sequence shown here is derived from an EMBL/GenBank/DDBJ whole genome shotgun (WGS) entry which is preliminary data.</text>
</comment>
<dbReference type="Pfam" id="PF02985">
    <property type="entry name" value="HEAT"/>
    <property type="match status" value="1"/>
</dbReference>
<sequence length="827" mass="90137">MDGSHARDQLQRAMSTSSVGQQAVVDLSQHNDLRAAVATPETMQKIVSMLRDPTPDVRQAACEAVMDLSQYDDLHTAIATPETMLNIVSMVADPDVGVRQAARRAVVDLSQHDDLRAAIATPETMQYIVSMLRDPVPGIRQAAREAVVELVLHDNLRAAITVPETMQYIVSMLGDPALGVRETACEVVVDLLQHNDLCAAIATPETTEKIVSMLDNQAEMIRQAALKSVVDLSPHYNLRAAIFMPQIIEKIVSMLEDPAPDVRRIALKFIVDLSQHGGASSASPHIEPAAVPHRTDKAREEARGETQEQSRNEPHAEPYSIYTCREKWCIVALISFGGLLSPLSFNIYFPVIPTLSQVFRRPIELINLTVTVYIAFQGLAPMFWGTLADSWGRRPIFISCLLLLSASCAGLALIPTRDYWLLLFLRCFQAAGSASTFVLGAAVIGDISEPRTVERGRFNRVYYIGLTAGSAIGPALGGVLADKLGWRSIFWFLCIASSACAVMLILLLPETLRSMVGNGSIMPRAAIISRPILPLIGGIKAMSPSTPLPREPLQNPFRLLFTPTKLIFLGSKGLIYAVFYSVTASISTLFHATYPVLNQTQLGLCFLAIGGGMLIGSMTSRLLQIKVRPQRVSALRLILIVFTLYVAVCTAYGWCIERKVDIAGPLALLIGMGFFHRVIMDSSQMPPLDSISSENMSFVMAQDNFVQCVLGAAMVAVIQLALSMLGPGWTYVLLAGICVVALLPLTYTLRRYWKAYMMTLAHLYSSSYRTTIRFQTRTVDRQSVLRFSTAGGPPESVAGIVTTTAGLPLSGIGPGEKVDDALNKASI</sequence>
<feature type="transmembrane region" description="Helical" evidence="8">
    <location>
        <begin position="489"/>
        <end position="508"/>
    </location>
</feature>
<evidence type="ECO:0000313" key="11">
    <source>
        <dbReference type="Proteomes" id="UP000620124"/>
    </source>
</evidence>
<dbReference type="InterPro" id="IPR020846">
    <property type="entry name" value="MFS_dom"/>
</dbReference>
<feature type="transmembrane region" description="Helical" evidence="8">
    <location>
        <begin position="600"/>
        <end position="623"/>
    </location>
</feature>
<evidence type="ECO:0000259" key="9">
    <source>
        <dbReference type="PROSITE" id="PS50850"/>
    </source>
</evidence>
<accession>A0A8H6YVH3</accession>
<evidence type="ECO:0000256" key="2">
    <source>
        <dbReference type="ARBA" id="ARBA00022448"/>
    </source>
</evidence>
<evidence type="ECO:0000256" key="6">
    <source>
        <dbReference type="ARBA" id="ARBA00023136"/>
    </source>
</evidence>
<keyword evidence="3 8" id="KW-0812">Transmembrane</keyword>
<keyword evidence="11" id="KW-1185">Reference proteome</keyword>
<keyword evidence="5 8" id="KW-1133">Transmembrane helix</keyword>
<feature type="transmembrane region" description="Helical" evidence="8">
    <location>
        <begin position="328"/>
        <end position="345"/>
    </location>
</feature>
<gene>
    <name evidence="10" type="ORF">MVEN_00439800</name>
</gene>